<dbReference type="GO" id="GO:0061631">
    <property type="term" value="F:ubiquitin conjugating enzyme activity"/>
    <property type="evidence" value="ECO:0007669"/>
    <property type="project" value="UniProtKB-EC"/>
</dbReference>
<evidence type="ECO:0000313" key="17">
    <source>
        <dbReference type="Proteomes" id="UP000492820"/>
    </source>
</evidence>
<protein>
    <recommendedName>
        <fullName evidence="11">Ubiquitin-conjugating enzyme E2 Z</fullName>
        <ecNumber evidence="3">2.3.2.23</ecNumber>
    </recommendedName>
    <alternativeName>
        <fullName evidence="12">E2 ubiquitin-conjugating enzyme Z</fullName>
    </alternativeName>
    <alternativeName>
        <fullName evidence="14">Ubiquitin carrier protein Z</fullName>
    </alternativeName>
    <alternativeName>
        <fullName evidence="13">Ubiquitin-protein ligase Z</fullName>
    </alternativeName>
</protein>
<evidence type="ECO:0000256" key="6">
    <source>
        <dbReference type="ARBA" id="ARBA00022703"/>
    </source>
</evidence>
<dbReference type="WBParaSite" id="EgrG_000260000">
    <property type="protein sequence ID" value="EgrG_000260000"/>
    <property type="gene ID" value="EgrG_000260000"/>
</dbReference>
<evidence type="ECO:0000256" key="2">
    <source>
        <dbReference type="ARBA" id="ARBA00004496"/>
    </source>
</evidence>
<dbReference type="PANTHER" id="PTHR46116">
    <property type="entry name" value="(E3-INDEPENDENT) E2 UBIQUITIN-CONJUGATING ENZYME"/>
    <property type="match status" value="1"/>
</dbReference>
<dbReference type="PANTHER" id="PTHR46116:SF26">
    <property type="entry name" value="UBIQUITIN-CONJUGATING ENZYME E2 Z"/>
    <property type="match status" value="1"/>
</dbReference>
<proteinExistence type="predicted"/>
<gene>
    <name evidence="18" type="primary">EGR_05277</name>
    <name evidence="16" type="ORF">EgrG_000260000</name>
</gene>
<evidence type="ECO:0000313" key="16">
    <source>
        <dbReference type="EMBL" id="CDS20381.1"/>
    </source>
</evidence>
<keyword evidence="6" id="KW-0053">Apoptosis</keyword>
<evidence type="ECO:0000313" key="18">
    <source>
        <dbReference type="WBParaSite" id="EgrG_000260000"/>
    </source>
</evidence>
<keyword evidence="8" id="KW-0833">Ubl conjugation pathway</keyword>
<dbReference type="PROSITE" id="PS50127">
    <property type="entry name" value="UBC_2"/>
    <property type="match status" value="1"/>
</dbReference>
<dbReference type="GO" id="GO:0005524">
    <property type="term" value="F:ATP binding"/>
    <property type="evidence" value="ECO:0007669"/>
    <property type="project" value="UniProtKB-KW"/>
</dbReference>
<dbReference type="InterPro" id="IPR000608">
    <property type="entry name" value="UBC"/>
</dbReference>
<keyword evidence="9" id="KW-0067">ATP-binding</keyword>
<evidence type="ECO:0000256" key="10">
    <source>
        <dbReference type="ARBA" id="ARBA00023242"/>
    </source>
</evidence>
<dbReference type="GO" id="GO:0005737">
    <property type="term" value="C:cytoplasm"/>
    <property type="evidence" value="ECO:0007669"/>
    <property type="project" value="UniProtKB-SubCell"/>
</dbReference>
<reference evidence="16 17" key="1">
    <citation type="journal article" date="2013" name="Nature">
        <title>The genomes of four tapeworm species reveal adaptations to parasitism.</title>
        <authorList>
            <person name="Tsai I.J."/>
            <person name="Zarowiecki M."/>
            <person name="Holroyd N."/>
            <person name="Garciarrubio A."/>
            <person name="Sanchez-Flores A."/>
            <person name="Brooks K.L."/>
            <person name="Tracey A."/>
            <person name="Bobes R.J."/>
            <person name="Fragoso G."/>
            <person name="Sciutto E."/>
            <person name="Aslett M."/>
            <person name="Beasley H."/>
            <person name="Bennett H.M."/>
            <person name="Cai J."/>
            <person name="Camicia F."/>
            <person name="Clark R."/>
            <person name="Cucher M."/>
            <person name="De Silva N."/>
            <person name="Day T.A."/>
            <person name="Deplazes P."/>
            <person name="Estrada K."/>
            <person name="Fernandez C."/>
            <person name="Holland P.W."/>
            <person name="Hou J."/>
            <person name="Hu S."/>
            <person name="Huckvale T."/>
            <person name="Hung S.S."/>
            <person name="Kamenetzky L."/>
            <person name="Keane J.A."/>
            <person name="Kiss F."/>
            <person name="Koziol U."/>
            <person name="Lambert O."/>
            <person name="Liu K."/>
            <person name="Luo X."/>
            <person name="Luo Y."/>
            <person name="Macchiaroli N."/>
            <person name="Nichol S."/>
            <person name="Paps J."/>
            <person name="Parkinson J."/>
            <person name="Pouchkina-Stantcheva N."/>
            <person name="Riddiford N."/>
            <person name="Rosenzvit M."/>
            <person name="Salinas G."/>
            <person name="Wasmuth J.D."/>
            <person name="Zamanian M."/>
            <person name="Zheng Y."/>
            <person name="Cai X."/>
            <person name="Soberon X."/>
            <person name="Olson P.D."/>
            <person name="Laclette J.P."/>
            <person name="Brehm K."/>
            <person name="Berriman M."/>
            <person name="Garciarrubio A."/>
            <person name="Bobes R.J."/>
            <person name="Fragoso G."/>
            <person name="Sanchez-Flores A."/>
            <person name="Estrada K."/>
            <person name="Cevallos M.A."/>
            <person name="Morett E."/>
            <person name="Gonzalez V."/>
            <person name="Portillo T."/>
            <person name="Ochoa-Leyva A."/>
            <person name="Jose M.V."/>
            <person name="Sciutto E."/>
            <person name="Landa A."/>
            <person name="Jimenez L."/>
            <person name="Valdes V."/>
            <person name="Carrero J.C."/>
            <person name="Larralde C."/>
            <person name="Morales-Montor J."/>
            <person name="Limon-Lason J."/>
            <person name="Soberon X."/>
            <person name="Laclette J.P."/>
        </authorList>
    </citation>
    <scope>NUCLEOTIDE SEQUENCE [LARGE SCALE GENOMIC DNA]</scope>
</reference>
<dbReference type="AlphaFoldDB" id="A0A068WRU8"/>
<dbReference type="GO" id="GO:0006915">
    <property type="term" value="P:apoptotic process"/>
    <property type="evidence" value="ECO:0007669"/>
    <property type="project" value="UniProtKB-KW"/>
</dbReference>
<reference evidence="16" key="2">
    <citation type="submission" date="2014-06" db="EMBL/GenBank/DDBJ databases">
        <authorList>
            <person name="Aslett M."/>
        </authorList>
    </citation>
    <scope>NUCLEOTIDE SEQUENCE</scope>
</reference>
<dbReference type="GO" id="GO:0043066">
    <property type="term" value="P:negative regulation of apoptotic process"/>
    <property type="evidence" value="ECO:0007669"/>
    <property type="project" value="TreeGrafter"/>
</dbReference>
<reference evidence="18" key="3">
    <citation type="submission" date="2020-10" db="UniProtKB">
        <authorList>
            <consortium name="WormBaseParasite"/>
        </authorList>
    </citation>
    <scope>IDENTIFICATION</scope>
</reference>
<dbReference type="Pfam" id="PF00179">
    <property type="entry name" value="UQ_con"/>
    <property type="match status" value="1"/>
</dbReference>
<keyword evidence="7" id="KW-0547">Nucleotide-binding</keyword>
<evidence type="ECO:0000256" key="13">
    <source>
        <dbReference type="ARBA" id="ARBA00042316"/>
    </source>
</evidence>
<evidence type="ECO:0000256" key="8">
    <source>
        <dbReference type="ARBA" id="ARBA00022786"/>
    </source>
</evidence>
<dbReference type="Gene3D" id="3.10.110.10">
    <property type="entry name" value="Ubiquitin Conjugating Enzyme"/>
    <property type="match status" value="1"/>
</dbReference>
<sequence>MMEVTNWDPLTINGDCALMPSAQTRIKTDLRKFYQDPPEGIVVTPCSENLGKVYAVINGPADTPYEGGFFIFLIAFPTDYPLSPPKVRIINTGGGTVRFGPNLYASGKVCLSIIGTWSGPQWSPIQNLTSVLLSIQSLLNAEPYYNEPGYEQTSNPRASAHYNEMIKHETLRCAVCDVMERKASFPDDLFEIMKITFLEQYDDYLQACKDGAAKDKMPMRDPFSNSGGTFQFNAIRSRLEALKAKF</sequence>
<dbReference type="GO" id="GO:0005634">
    <property type="term" value="C:nucleus"/>
    <property type="evidence" value="ECO:0007669"/>
    <property type="project" value="UniProtKB-SubCell"/>
</dbReference>
<evidence type="ECO:0000256" key="5">
    <source>
        <dbReference type="ARBA" id="ARBA00022679"/>
    </source>
</evidence>
<dbReference type="InterPro" id="IPR016135">
    <property type="entry name" value="UBQ-conjugating_enzyme/RWD"/>
</dbReference>
<comment type="subcellular location">
    <subcellularLocation>
        <location evidence="2">Cytoplasm</location>
    </subcellularLocation>
    <subcellularLocation>
        <location evidence="1">Nucleus</location>
    </subcellularLocation>
</comment>
<name>A0A068WRU8_ECHGR</name>
<dbReference type="SMART" id="SM00212">
    <property type="entry name" value="UBCc"/>
    <property type="match status" value="1"/>
</dbReference>
<dbReference type="OrthoDB" id="47801at2759"/>
<evidence type="ECO:0000256" key="7">
    <source>
        <dbReference type="ARBA" id="ARBA00022741"/>
    </source>
</evidence>
<accession>A0A068WRU8</accession>
<dbReference type="EMBL" id="LK028580">
    <property type="protein sequence ID" value="CDS20381.1"/>
    <property type="molecule type" value="Genomic_DNA"/>
</dbReference>
<organism evidence="16">
    <name type="scientific">Echinococcus granulosus</name>
    <name type="common">Hydatid tapeworm</name>
    <dbReference type="NCBI Taxonomy" id="6210"/>
    <lineage>
        <taxon>Eukaryota</taxon>
        <taxon>Metazoa</taxon>
        <taxon>Spiralia</taxon>
        <taxon>Lophotrochozoa</taxon>
        <taxon>Platyhelminthes</taxon>
        <taxon>Cestoda</taxon>
        <taxon>Eucestoda</taxon>
        <taxon>Cyclophyllidea</taxon>
        <taxon>Taeniidae</taxon>
        <taxon>Echinococcus</taxon>
        <taxon>Echinococcus granulosus group</taxon>
    </lineage>
</organism>
<feature type="domain" description="UBC core" evidence="15">
    <location>
        <begin position="21"/>
        <end position="175"/>
    </location>
</feature>
<dbReference type="CDD" id="cd23809">
    <property type="entry name" value="UBCc_UBE2Z"/>
    <property type="match status" value="1"/>
</dbReference>
<evidence type="ECO:0000256" key="14">
    <source>
        <dbReference type="ARBA" id="ARBA00042401"/>
    </source>
</evidence>
<keyword evidence="4" id="KW-0963">Cytoplasm</keyword>
<dbReference type="SUPFAM" id="SSF54495">
    <property type="entry name" value="UBC-like"/>
    <property type="match status" value="1"/>
</dbReference>
<evidence type="ECO:0000256" key="9">
    <source>
        <dbReference type="ARBA" id="ARBA00022840"/>
    </source>
</evidence>
<evidence type="ECO:0000256" key="11">
    <source>
        <dbReference type="ARBA" id="ARBA00039894"/>
    </source>
</evidence>
<evidence type="ECO:0000256" key="1">
    <source>
        <dbReference type="ARBA" id="ARBA00004123"/>
    </source>
</evidence>
<dbReference type="GO" id="GO:0004869">
    <property type="term" value="F:cysteine-type endopeptidase inhibitor activity"/>
    <property type="evidence" value="ECO:0007669"/>
    <property type="project" value="TreeGrafter"/>
</dbReference>
<keyword evidence="10" id="KW-0539">Nucleus</keyword>
<dbReference type="Proteomes" id="UP000492820">
    <property type="component" value="Unassembled WGS sequence"/>
</dbReference>
<evidence type="ECO:0000256" key="3">
    <source>
        <dbReference type="ARBA" id="ARBA00012486"/>
    </source>
</evidence>
<evidence type="ECO:0000256" key="12">
    <source>
        <dbReference type="ARBA" id="ARBA00041798"/>
    </source>
</evidence>
<keyword evidence="5" id="KW-0808">Transferase</keyword>
<evidence type="ECO:0000256" key="4">
    <source>
        <dbReference type="ARBA" id="ARBA00022490"/>
    </source>
</evidence>
<evidence type="ECO:0000259" key="15">
    <source>
        <dbReference type="PROSITE" id="PS50127"/>
    </source>
</evidence>
<dbReference type="EC" id="2.3.2.23" evidence="3"/>